<dbReference type="InParanoid" id="A0A0R0IN94"/>
<keyword evidence="1" id="KW-0812">Transmembrane</keyword>
<dbReference type="AlphaFoldDB" id="A0A0R0IN94"/>
<keyword evidence="1" id="KW-1133">Transmembrane helix</keyword>
<evidence type="ECO:0000313" key="3">
    <source>
        <dbReference type="EnsemblPlants" id="KRH43774"/>
    </source>
</evidence>
<keyword evidence="4" id="KW-1185">Reference proteome</keyword>
<gene>
    <name evidence="2" type="ORF">GLYMA_08G171200</name>
</gene>
<evidence type="ECO:0000313" key="4">
    <source>
        <dbReference type="Proteomes" id="UP000008827"/>
    </source>
</evidence>
<feature type="transmembrane region" description="Helical" evidence="1">
    <location>
        <begin position="21"/>
        <end position="48"/>
    </location>
</feature>
<protein>
    <submittedName>
        <fullName evidence="2 3">Uncharacterized protein</fullName>
    </submittedName>
</protein>
<evidence type="ECO:0000313" key="2">
    <source>
        <dbReference type="EMBL" id="KRH43774.1"/>
    </source>
</evidence>
<dbReference type="EMBL" id="CM000841">
    <property type="protein sequence ID" value="KRH43774.1"/>
    <property type="molecule type" value="Genomic_DNA"/>
</dbReference>
<reference evidence="2" key="3">
    <citation type="submission" date="2018-07" db="EMBL/GenBank/DDBJ databases">
        <title>WGS assembly of Glycine max.</title>
        <authorList>
            <person name="Schmutz J."/>
            <person name="Cannon S."/>
            <person name="Schlueter J."/>
            <person name="Ma J."/>
            <person name="Mitros T."/>
            <person name="Nelson W."/>
            <person name="Hyten D."/>
            <person name="Song Q."/>
            <person name="Thelen J."/>
            <person name="Cheng J."/>
            <person name="Xu D."/>
            <person name="Hellsten U."/>
            <person name="May G."/>
            <person name="Yu Y."/>
            <person name="Sakurai T."/>
            <person name="Umezawa T."/>
            <person name="Bhattacharyya M."/>
            <person name="Sandhu D."/>
            <person name="Valliyodan B."/>
            <person name="Lindquist E."/>
            <person name="Peto M."/>
            <person name="Grant D."/>
            <person name="Shu S."/>
            <person name="Goodstein D."/>
            <person name="Barry K."/>
            <person name="Futrell-Griggs M."/>
            <person name="Abernathy B."/>
            <person name="Du J."/>
            <person name="Tian Z."/>
            <person name="Zhu L."/>
            <person name="Gill N."/>
            <person name="Joshi T."/>
            <person name="Libault M."/>
            <person name="Sethuraman A."/>
            <person name="Zhang X."/>
            <person name="Shinozaki K."/>
            <person name="Nguyen H."/>
            <person name="Wing R."/>
            <person name="Cregan P."/>
            <person name="Specht J."/>
            <person name="Grimwood J."/>
            <person name="Rokhsar D."/>
            <person name="Stacey G."/>
            <person name="Shoemaker R."/>
            <person name="Jackson S."/>
        </authorList>
    </citation>
    <scope>NUCLEOTIDE SEQUENCE</scope>
    <source>
        <tissue evidence="2">Callus</tissue>
    </source>
</reference>
<dbReference type="EnsemblPlants" id="KRH43774">
    <property type="protein sequence ID" value="KRH43774"/>
    <property type="gene ID" value="GLYMA_08G171200"/>
</dbReference>
<evidence type="ECO:0000256" key="1">
    <source>
        <dbReference type="SAM" id="Phobius"/>
    </source>
</evidence>
<dbReference type="Proteomes" id="UP000008827">
    <property type="component" value="Chromosome 8"/>
</dbReference>
<sequence>MRPIRGSISLPSFAPKFQSSLLGFFLVVGERCVGFVMTTLSLAAPFAFAHMSSTSLIIVEEKKCFSMRLVEAERIFKSF</sequence>
<name>A0A0R0IN94_SOYBN</name>
<reference evidence="3" key="2">
    <citation type="submission" date="2018-02" db="UniProtKB">
        <authorList>
            <consortium name="EnsemblPlants"/>
        </authorList>
    </citation>
    <scope>IDENTIFICATION</scope>
    <source>
        <strain evidence="3">Williams 82</strain>
    </source>
</reference>
<keyword evidence="1" id="KW-0472">Membrane</keyword>
<reference evidence="2 3" key="1">
    <citation type="journal article" date="2010" name="Nature">
        <title>Genome sequence of the palaeopolyploid soybean.</title>
        <authorList>
            <person name="Schmutz J."/>
            <person name="Cannon S.B."/>
            <person name="Schlueter J."/>
            <person name="Ma J."/>
            <person name="Mitros T."/>
            <person name="Nelson W."/>
            <person name="Hyten D.L."/>
            <person name="Song Q."/>
            <person name="Thelen J.J."/>
            <person name="Cheng J."/>
            <person name="Xu D."/>
            <person name="Hellsten U."/>
            <person name="May G.D."/>
            <person name="Yu Y."/>
            <person name="Sakurai T."/>
            <person name="Umezawa T."/>
            <person name="Bhattacharyya M.K."/>
            <person name="Sandhu D."/>
            <person name="Valliyodan B."/>
            <person name="Lindquist E."/>
            <person name="Peto M."/>
            <person name="Grant D."/>
            <person name="Shu S."/>
            <person name="Goodstein D."/>
            <person name="Barry K."/>
            <person name="Futrell-Griggs M."/>
            <person name="Abernathy B."/>
            <person name="Du J."/>
            <person name="Tian Z."/>
            <person name="Zhu L."/>
            <person name="Gill N."/>
            <person name="Joshi T."/>
            <person name="Libault M."/>
            <person name="Sethuraman A."/>
            <person name="Zhang X.-C."/>
            <person name="Shinozaki K."/>
            <person name="Nguyen H.T."/>
            <person name="Wing R.A."/>
            <person name="Cregan P."/>
            <person name="Specht J."/>
            <person name="Grimwood J."/>
            <person name="Rokhsar D."/>
            <person name="Stacey G."/>
            <person name="Shoemaker R.C."/>
            <person name="Jackson S.A."/>
        </authorList>
    </citation>
    <scope>NUCLEOTIDE SEQUENCE [LARGE SCALE GENOMIC DNA]</scope>
    <source>
        <strain evidence="3">cv. Williams 82</strain>
        <tissue evidence="2">Callus</tissue>
    </source>
</reference>
<organism evidence="2">
    <name type="scientific">Glycine max</name>
    <name type="common">Soybean</name>
    <name type="synonym">Glycine hispida</name>
    <dbReference type="NCBI Taxonomy" id="3847"/>
    <lineage>
        <taxon>Eukaryota</taxon>
        <taxon>Viridiplantae</taxon>
        <taxon>Streptophyta</taxon>
        <taxon>Embryophyta</taxon>
        <taxon>Tracheophyta</taxon>
        <taxon>Spermatophyta</taxon>
        <taxon>Magnoliopsida</taxon>
        <taxon>eudicotyledons</taxon>
        <taxon>Gunneridae</taxon>
        <taxon>Pentapetalae</taxon>
        <taxon>rosids</taxon>
        <taxon>fabids</taxon>
        <taxon>Fabales</taxon>
        <taxon>Fabaceae</taxon>
        <taxon>Papilionoideae</taxon>
        <taxon>50 kb inversion clade</taxon>
        <taxon>NPAAA clade</taxon>
        <taxon>indigoferoid/millettioid clade</taxon>
        <taxon>Phaseoleae</taxon>
        <taxon>Glycine</taxon>
        <taxon>Glycine subgen. Soja</taxon>
    </lineage>
</organism>
<accession>A0A0R0IN94</accession>
<dbReference type="Gramene" id="KRH43774">
    <property type="protein sequence ID" value="KRH43774"/>
    <property type="gene ID" value="GLYMA_08G171200"/>
</dbReference>
<proteinExistence type="predicted"/>